<comment type="caution">
    <text evidence="12">The sequence shown here is derived from an EMBL/GenBank/DDBJ whole genome shotgun (WGS) entry which is preliminary data.</text>
</comment>
<dbReference type="InterPro" id="IPR031127">
    <property type="entry name" value="E3_UB_ligase_RBR"/>
</dbReference>
<feature type="compositionally biased region" description="Low complexity" evidence="10">
    <location>
        <begin position="245"/>
        <end position="257"/>
    </location>
</feature>
<evidence type="ECO:0000256" key="2">
    <source>
        <dbReference type="ARBA" id="ARBA00012251"/>
    </source>
</evidence>
<feature type="region of interest" description="Disordered" evidence="10">
    <location>
        <begin position="1"/>
        <end position="24"/>
    </location>
</feature>
<dbReference type="EC" id="2.3.2.31" evidence="2"/>
<evidence type="ECO:0000256" key="7">
    <source>
        <dbReference type="ARBA" id="ARBA00022786"/>
    </source>
</evidence>
<name>A0AAN6YWB8_9PEZI</name>
<comment type="catalytic activity">
    <reaction evidence="1">
        <text>[E2 ubiquitin-conjugating enzyme]-S-ubiquitinyl-L-cysteine + [acceptor protein]-L-lysine = [E2 ubiquitin-conjugating enzyme]-L-cysteine + [acceptor protein]-N(6)-ubiquitinyl-L-lysine.</text>
        <dbReference type="EC" id="2.3.2.31"/>
    </reaction>
</comment>
<dbReference type="AlphaFoldDB" id="A0AAN6YWB8"/>
<gene>
    <name evidence="12" type="ORF">N656DRAFT_765439</name>
</gene>
<evidence type="ECO:0000313" key="13">
    <source>
        <dbReference type="Proteomes" id="UP001302812"/>
    </source>
</evidence>
<evidence type="ECO:0000256" key="3">
    <source>
        <dbReference type="ARBA" id="ARBA00022679"/>
    </source>
</evidence>
<feature type="compositionally biased region" description="Low complexity" evidence="10">
    <location>
        <begin position="1"/>
        <end position="18"/>
    </location>
</feature>
<dbReference type="Gene3D" id="1.20.120.1750">
    <property type="match status" value="1"/>
</dbReference>
<dbReference type="PROSITE" id="PS51873">
    <property type="entry name" value="TRIAD"/>
    <property type="match status" value="1"/>
</dbReference>
<dbReference type="GO" id="GO:0016567">
    <property type="term" value="P:protein ubiquitination"/>
    <property type="evidence" value="ECO:0007669"/>
    <property type="project" value="InterPro"/>
</dbReference>
<dbReference type="Pfam" id="PF01485">
    <property type="entry name" value="IBR"/>
    <property type="match status" value="2"/>
</dbReference>
<feature type="region of interest" description="Disordered" evidence="10">
    <location>
        <begin position="169"/>
        <end position="262"/>
    </location>
</feature>
<feature type="compositionally biased region" description="Acidic residues" evidence="10">
    <location>
        <begin position="760"/>
        <end position="776"/>
    </location>
</feature>
<evidence type="ECO:0000256" key="5">
    <source>
        <dbReference type="ARBA" id="ARBA00022737"/>
    </source>
</evidence>
<feature type="region of interest" description="Disordered" evidence="10">
    <location>
        <begin position="590"/>
        <end position="610"/>
    </location>
</feature>
<dbReference type="SMART" id="SM00647">
    <property type="entry name" value="IBR"/>
    <property type="match status" value="2"/>
</dbReference>
<dbReference type="InterPro" id="IPR044066">
    <property type="entry name" value="TRIAD_supradom"/>
</dbReference>
<dbReference type="GeneID" id="89937532"/>
<keyword evidence="4" id="KW-0479">Metal-binding</keyword>
<keyword evidence="9" id="KW-0175">Coiled coil</keyword>
<dbReference type="InterPro" id="IPR013083">
    <property type="entry name" value="Znf_RING/FYVE/PHD"/>
</dbReference>
<reference evidence="12" key="2">
    <citation type="submission" date="2023-05" db="EMBL/GenBank/DDBJ databases">
        <authorList>
            <consortium name="Lawrence Berkeley National Laboratory"/>
            <person name="Steindorff A."/>
            <person name="Hensen N."/>
            <person name="Bonometti L."/>
            <person name="Westerberg I."/>
            <person name="Brannstrom I.O."/>
            <person name="Guillou S."/>
            <person name="Cros-Aarteil S."/>
            <person name="Calhoun S."/>
            <person name="Haridas S."/>
            <person name="Kuo A."/>
            <person name="Mondo S."/>
            <person name="Pangilinan J."/>
            <person name="Riley R."/>
            <person name="Labutti K."/>
            <person name="Andreopoulos B."/>
            <person name="Lipzen A."/>
            <person name="Chen C."/>
            <person name="Yanf M."/>
            <person name="Daum C."/>
            <person name="Ng V."/>
            <person name="Clum A."/>
            <person name="Ohm R."/>
            <person name="Martin F."/>
            <person name="Silar P."/>
            <person name="Natvig D."/>
            <person name="Lalanne C."/>
            <person name="Gautier V."/>
            <person name="Ament-Velasquez S.L."/>
            <person name="Kruys A."/>
            <person name="Hutchinson M.I."/>
            <person name="Powell A.J."/>
            <person name="Barry K."/>
            <person name="Miller A.N."/>
            <person name="Grigoriev I.V."/>
            <person name="Debuchy R."/>
            <person name="Gladieux P."/>
            <person name="Thoren M.H."/>
            <person name="Johannesson H."/>
        </authorList>
    </citation>
    <scope>NUCLEOTIDE SEQUENCE</scope>
    <source>
        <strain evidence="12">CBS 508.74</strain>
    </source>
</reference>
<keyword evidence="5" id="KW-0677">Repeat</keyword>
<reference evidence="12" key="1">
    <citation type="journal article" date="2023" name="Mol. Phylogenet. Evol.">
        <title>Genome-scale phylogeny and comparative genomics of the fungal order Sordariales.</title>
        <authorList>
            <person name="Hensen N."/>
            <person name="Bonometti L."/>
            <person name="Westerberg I."/>
            <person name="Brannstrom I.O."/>
            <person name="Guillou S."/>
            <person name="Cros-Aarteil S."/>
            <person name="Calhoun S."/>
            <person name="Haridas S."/>
            <person name="Kuo A."/>
            <person name="Mondo S."/>
            <person name="Pangilinan J."/>
            <person name="Riley R."/>
            <person name="LaButti K."/>
            <person name="Andreopoulos B."/>
            <person name="Lipzen A."/>
            <person name="Chen C."/>
            <person name="Yan M."/>
            <person name="Daum C."/>
            <person name="Ng V."/>
            <person name="Clum A."/>
            <person name="Steindorff A."/>
            <person name="Ohm R.A."/>
            <person name="Martin F."/>
            <person name="Silar P."/>
            <person name="Natvig D.O."/>
            <person name="Lalanne C."/>
            <person name="Gautier V."/>
            <person name="Ament-Velasquez S.L."/>
            <person name="Kruys A."/>
            <person name="Hutchinson M.I."/>
            <person name="Powell A.J."/>
            <person name="Barry K."/>
            <person name="Miller A.N."/>
            <person name="Grigoriev I.V."/>
            <person name="Debuchy R."/>
            <person name="Gladieux P."/>
            <person name="Hiltunen Thoren M."/>
            <person name="Johannesson H."/>
        </authorList>
    </citation>
    <scope>NUCLEOTIDE SEQUENCE</scope>
    <source>
        <strain evidence="12">CBS 508.74</strain>
    </source>
</reference>
<dbReference type="CDD" id="cd22584">
    <property type="entry name" value="Rcat_RBR_unk"/>
    <property type="match status" value="1"/>
</dbReference>
<feature type="coiled-coil region" evidence="9">
    <location>
        <begin position="503"/>
        <end position="575"/>
    </location>
</feature>
<evidence type="ECO:0000256" key="1">
    <source>
        <dbReference type="ARBA" id="ARBA00001798"/>
    </source>
</evidence>
<organism evidence="12 13">
    <name type="scientific">Canariomyces notabilis</name>
    <dbReference type="NCBI Taxonomy" id="2074819"/>
    <lineage>
        <taxon>Eukaryota</taxon>
        <taxon>Fungi</taxon>
        <taxon>Dikarya</taxon>
        <taxon>Ascomycota</taxon>
        <taxon>Pezizomycotina</taxon>
        <taxon>Sordariomycetes</taxon>
        <taxon>Sordariomycetidae</taxon>
        <taxon>Sordariales</taxon>
        <taxon>Chaetomiaceae</taxon>
        <taxon>Canariomyces</taxon>
    </lineage>
</organism>
<dbReference type="GO" id="GO:0061630">
    <property type="term" value="F:ubiquitin protein ligase activity"/>
    <property type="evidence" value="ECO:0007669"/>
    <property type="project" value="UniProtKB-EC"/>
</dbReference>
<evidence type="ECO:0000256" key="4">
    <source>
        <dbReference type="ARBA" id="ARBA00022723"/>
    </source>
</evidence>
<proteinExistence type="predicted"/>
<feature type="compositionally biased region" description="Acidic residues" evidence="10">
    <location>
        <begin position="92"/>
        <end position="102"/>
    </location>
</feature>
<keyword evidence="8" id="KW-0862">Zinc</keyword>
<feature type="compositionally biased region" description="Polar residues" evidence="10">
    <location>
        <begin position="71"/>
        <end position="81"/>
    </location>
</feature>
<feature type="region of interest" description="Disordered" evidence="10">
    <location>
        <begin position="37"/>
        <end position="108"/>
    </location>
</feature>
<dbReference type="GO" id="GO:0008270">
    <property type="term" value="F:zinc ion binding"/>
    <property type="evidence" value="ECO:0007669"/>
    <property type="project" value="UniProtKB-KW"/>
</dbReference>
<evidence type="ECO:0000259" key="11">
    <source>
        <dbReference type="PROSITE" id="PS51873"/>
    </source>
</evidence>
<dbReference type="Proteomes" id="UP001302812">
    <property type="component" value="Unassembled WGS sequence"/>
</dbReference>
<feature type="compositionally biased region" description="Polar residues" evidence="10">
    <location>
        <begin position="188"/>
        <end position="199"/>
    </location>
</feature>
<evidence type="ECO:0000256" key="10">
    <source>
        <dbReference type="SAM" id="MobiDB-lite"/>
    </source>
</evidence>
<keyword evidence="6" id="KW-0863">Zinc-finger</keyword>
<dbReference type="Gene3D" id="3.30.40.10">
    <property type="entry name" value="Zinc/RING finger domain, C3HC4 (zinc finger)"/>
    <property type="match status" value="1"/>
</dbReference>
<dbReference type="RefSeq" id="XP_064674050.1">
    <property type="nucleotide sequence ID" value="XM_064813407.1"/>
</dbReference>
<feature type="compositionally biased region" description="Low complexity" evidence="10">
    <location>
        <begin position="37"/>
        <end position="53"/>
    </location>
</feature>
<keyword evidence="7" id="KW-0833">Ubl conjugation pathway</keyword>
<keyword evidence="13" id="KW-1185">Reference proteome</keyword>
<evidence type="ECO:0000256" key="6">
    <source>
        <dbReference type="ARBA" id="ARBA00022771"/>
    </source>
</evidence>
<feature type="compositionally biased region" description="Basic and acidic residues" evidence="10">
    <location>
        <begin position="590"/>
        <end position="599"/>
    </location>
</feature>
<dbReference type="InterPro" id="IPR002867">
    <property type="entry name" value="IBR_dom"/>
</dbReference>
<keyword evidence="3" id="KW-0808">Transferase</keyword>
<feature type="compositionally biased region" description="Basic and acidic residues" evidence="10">
    <location>
        <begin position="169"/>
        <end position="183"/>
    </location>
</feature>
<evidence type="ECO:0000313" key="12">
    <source>
        <dbReference type="EMBL" id="KAK4116480.1"/>
    </source>
</evidence>
<accession>A0AAN6YWB8</accession>
<dbReference type="SUPFAM" id="SSF57850">
    <property type="entry name" value="RING/U-box"/>
    <property type="match status" value="2"/>
</dbReference>
<evidence type="ECO:0000256" key="8">
    <source>
        <dbReference type="ARBA" id="ARBA00022833"/>
    </source>
</evidence>
<feature type="region of interest" description="Disordered" evidence="10">
    <location>
        <begin position="755"/>
        <end position="802"/>
    </location>
</feature>
<feature type="domain" description="RING-type" evidence="11">
    <location>
        <begin position="290"/>
        <end position="481"/>
    </location>
</feature>
<dbReference type="PANTHER" id="PTHR11685">
    <property type="entry name" value="RBR FAMILY RING FINGER AND IBR DOMAIN-CONTAINING"/>
    <property type="match status" value="1"/>
</dbReference>
<dbReference type="EMBL" id="MU853333">
    <property type="protein sequence ID" value="KAK4116480.1"/>
    <property type="molecule type" value="Genomic_DNA"/>
</dbReference>
<protein>
    <recommendedName>
        <fullName evidence="2">RBR-type E3 ubiquitin transferase</fullName>
        <ecNumber evidence="2">2.3.2.31</ecNumber>
    </recommendedName>
</protein>
<sequence length="802" mass="91610">MATTTILRTLTDPTTTITVPGGPSFQRIEAQKTALPAATLTSPTLPSNSNSNSKIDIHVPYPPLEHHDETSSQQTLQSRANQAAEVEASHEEVEEEDPEELDLSTYPPPEAVLTPLPDSTPETIRDIVESALENVTQQIRLEKQRAEEEARLRAEIEWNREREREADALRQAEAEAEARDAKGKGVSRASTENHPSTIPNIKVTPIESGHGGGPTIKFPSGGRSRFGLRRMFHRKGESKGETSMAAASRDQSASSRAAQKDEEAPSVFTQFIYKHIHPKLGISTSDSGSDELTCVSCFEDLTPKEGVKTVCHTYCKDCFQMLIQTAIENQAQWPPKCCLNPVPYRTITKHVNRDLLRRYRDTYEEMSIPAENRIYCSSPDCGEWIRSVNRDRQTAVCKKGHAMCVMCRQPPHETDGGECPRDTGRQLVERLAEEEGWRRCIDCGILVEHREACQHMTCRCGAEFCYVCGARWRSCHCSMDELADIKRRAAERRAARQATKVSEDEWLQNALRLIEEYEREEERKAEEARAAAVARREERRRRRAAERARREEARLVELEAKYDGLLDVLVEIENTQRAVLLSAHEKDLRRCQSRNDGERNSLASQQDHERAQLRVSTVEQIRRCEEDLQREYRARLAWEKQLEADYRQALNAACDNKAGGEQVAREAMRAYMAKNDERMRMWCRWRDNELQRMRYAVEEELAVREELMETMRQRQGERLAARERELKRTHTAEDKWFELVVAERKRLLAELELVERENGGDNEEESVASGTDDDEIENNRLAEDDEGDGSAHLDAPGSWPLS</sequence>
<evidence type="ECO:0000256" key="9">
    <source>
        <dbReference type="SAM" id="Coils"/>
    </source>
</evidence>